<feature type="region of interest" description="Disordered" evidence="2">
    <location>
        <begin position="764"/>
        <end position="824"/>
    </location>
</feature>
<feature type="region of interest" description="Disordered" evidence="2">
    <location>
        <begin position="969"/>
        <end position="1010"/>
    </location>
</feature>
<dbReference type="Proteomes" id="UP000001554">
    <property type="component" value="Chromosome 13"/>
</dbReference>
<accession>A0A9J7M5I9</accession>
<feature type="compositionally biased region" description="Basic and acidic residues" evidence="2">
    <location>
        <begin position="712"/>
        <end position="728"/>
    </location>
</feature>
<feature type="compositionally biased region" description="Polar residues" evidence="2">
    <location>
        <begin position="340"/>
        <end position="357"/>
    </location>
</feature>
<dbReference type="OrthoDB" id="10028852at2759"/>
<feature type="region of interest" description="Disordered" evidence="2">
    <location>
        <begin position="122"/>
        <end position="318"/>
    </location>
</feature>
<proteinExistence type="predicted"/>
<feature type="region of interest" description="Disordered" evidence="2">
    <location>
        <begin position="331"/>
        <end position="586"/>
    </location>
</feature>
<feature type="compositionally biased region" description="Basic and acidic residues" evidence="2">
    <location>
        <begin position="271"/>
        <end position="292"/>
    </location>
</feature>
<sequence length="1293" mass="142648">MCIQGHVIKYQNMAGVRISSLREVPTSLSAMPEFMDFLQSQAEALDVLTQNMETLGREEEDTGFQSCIRFNGIPILPPVMDEGRCLEMQRYRQLAAGVEHRLAVQRRDRLLNRVQTVIQKIEERRTPTPVTSPGMSGGEQSGVNTASSSHNIPSIPYNPLNYSFHDSQSDTLSSSGRDTPRDKNPDLQSNDSDTKFGHERDVSELHSGRCDEGTVDESRPRYSRESSNQSSEIGSDPNKMSYESQTVVERRKWSSEGEDSTVGQSPSSDGFECRVRSKTESTVESETKERVDSTSGDDWQGKDRSNTETTEGSLEEVDYYGMSLQNLIRKSVEEQKADKSQQNAVQTPAINPATSDSGPMIVNFSANKGDVRDDVLDNDNAEISSSCNIEGPNITRQLKTSSSFEGDSKMERSSQFTSSSSSSDSTLNRTIIAKDESLQDKLTEVQGESPGHDDNNIQGMKSTLECANVSDNQNESNTKDLNKDADISQGGQESTVDSGVGTAESRIRSGTDDSVTSLLGEYTPLPTVSPNVTPDVSDILPTGGPTVQSDISDSLPQPGGEQRTSTANPGQDHKLPESTEEPSVHTQTLTTSSMFFMSTDESLNTVAQSCTLPISPVSEDSDATLRDVNDFEEERKSATPVVLDNQQTKPDATAADKHLSKNDISVHSPDAKQSSHEGQDLTTKKGDEVSTPKHVRRGSYTLEMPSPALLQAEEKQKVSPEGRSDYLVREPGQFPVPSRQNAQRSGVYLPDSGFMTTCRYNNTAPSTSGASLLPTTKSVKSVTTPLEQHQHGQQTQHTSRPDSTAPASGETQRNSALDAEASHVPTINPEFLEQELQKYEDLKALMQHQHKMQLALLMQEQERQRLAMHQELELQEERIKMQKTKLEEQYSRQAEISEQERWTESAAALRRLEGRDALPPSPTHNFSRPILHRTAPVSAASQQYSVTLPGTRTMDPSFPTHAILSKGQLSDASVPTSEGAGWRHTQSDTSTSYASPSPTHSQTSWTSQRNPVNVGVQEPFVWHGSPVPKPEVPPPLRMTIHDLTDVPPRLQSKFERLSAAVKGYLTRRLLRTEKLQALRKTIKDTTELIMSLQQETPIRKGMVTTQDAELVQRVMVQLQAALLEVHDVFFQLPVQGQMVIISHDRNIQEERKMKMNKAEPKAAEKRPSRLSSATQKALQRKRQIRAAEAAVFGHSLTAPPRSSSTSPSRRKNTINPRILRPIQGSSPVRSGTWNRAAKQATKASEVRPKTAPNLNKETGKPAKATSGPKTARRSLYPAVSTMPAKGKNTKYRK</sequence>
<evidence type="ECO:0000256" key="2">
    <source>
        <dbReference type="SAM" id="MobiDB-lite"/>
    </source>
</evidence>
<dbReference type="GO" id="GO:0032053">
    <property type="term" value="P:ciliary basal body organization"/>
    <property type="evidence" value="ECO:0000318"/>
    <property type="project" value="GO_Central"/>
</dbReference>
<evidence type="ECO:0000313" key="3">
    <source>
        <dbReference type="Proteomes" id="UP000001554"/>
    </source>
</evidence>
<feature type="compositionally biased region" description="Polar residues" evidence="2">
    <location>
        <begin position="381"/>
        <end position="405"/>
    </location>
</feature>
<protein>
    <submittedName>
        <fullName evidence="4">Uncharacterized protein LOC118428945 isoform X1</fullName>
    </submittedName>
</protein>
<feature type="coiled-coil region" evidence="1">
    <location>
        <begin position="858"/>
        <end position="892"/>
    </location>
</feature>
<dbReference type="KEGG" id="bfo:118428945"/>
<feature type="compositionally biased region" description="Basic and acidic residues" evidence="2">
    <location>
        <begin position="669"/>
        <end position="691"/>
    </location>
</feature>
<feature type="compositionally biased region" description="Basic and acidic residues" evidence="2">
    <location>
        <begin position="477"/>
        <end position="486"/>
    </location>
</feature>
<dbReference type="InterPro" id="IPR033207">
    <property type="entry name" value="CCP110"/>
</dbReference>
<dbReference type="GO" id="GO:0007099">
    <property type="term" value="P:centriole replication"/>
    <property type="evidence" value="ECO:0000318"/>
    <property type="project" value="GO_Central"/>
</dbReference>
<feature type="compositionally biased region" description="Polar residues" evidence="2">
    <location>
        <begin position="545"/>
        <end position="555"/>
    </location>
</feature>
<feature type="region of interest" description="Disordered" evidence="2">
    <location>
        <begin position="1154"/>
        <end position="1293"/>
    </location>
</feature>
<keyword evidence="3" id="KW-1185">Reference proteome</keyword>
<dbReference type="GO" id="GO:0005814">
    <property type="term" value="C:centriole"/>
    <property type="evidence" value="ECO:0000318"/>
    <property type="project" value="GO_Central"/>
</dbReference>
<gene>
    <name evidence="4" type="primary">LOC118428945</name>
</gene>
<dbReference type="PANTHER" id="PTHR13594">
    <property type="entry name" value="CENTRIOLAR COILED-COIL PROTEIN OF 110 KDA"/>
    <property type="match status" value="1"/>
</dbReference>
<reference evidence="3" key="1">
    <citation type="journal article" date="2020" name="Nat. Ecol. Evol.">
        <title>Deeply conserved synteny resolves early events in vertebrate evolution.</title>
        <authorList>
            <person name="Simakov O."/>
            <person name="Marletaz F."/>
            <person name="Yue J.X."/>
            <person name="O'Connell B."/>
            <person name="Jenkins J."/>
            <person name="Brandt A."/>
            <person name="Calef R."/>
            <person name="Tung C.H."/>
            <person name="Huang T.K."/>
            <person name="Schmutz J."/>
            <person name="Satoh N."/>
            <person name="Yu J.K."/>
            <person name="Putnam N.H."/>
            <person name="Green R.E."/>
            <person name="Rokhsar D.S."/>
        </authorList>
    </citation>
    <scope>NUCLEOTIDE SEQUENCE [LARGE SCALE GENOMIC DNA]</scope>
    <source>
        <strain evidence="3">S238N-H82</strain>
    </source>
</reference>
<keyword evidence="1" id="KW-0175">Coiled coil</keyword>
<dbReference type="RefSeq" id="XP_035695141.1">
    <property type="nucleotide sequence ID" value="XM_035839248.1"/>
</dbReference>
<organism evidence="3 4">
    <name type="scientific">Branchiostoma floridae</name>
    <name type="common">Florida lancelet</name>
    <name type="synonym">Amphioxus</name>
    <dbReference type="NCBI Taxonomy" id="7739"/>
    <lineage>
        <taxon>Eukaryota</taxon>
        <taxon>Metazoa</taxon>
        <taxon>Chordata</taxon>
        <taxon>Cephalochordata</taxon>
        <taxon>Leptocardii</taxon>
        <taxon>Amphioxiformes</taxon>
        <taxon>Branchiostomatidae</taxon>
        <taxon>Branchiostoma</taxon>
    </lineage>
</organism>
<dbReference type="PANTHER" id="PTHR13594:SF1">
    <property type="entry name" value="CENTRIOLAR COILED-COIL PROTEIN OF 110 KDA"/>
    <property type="match status" value="1"/>
</dbReference>
<feature type="region of interest" description="Disordered" evidence="2">
    <location>
        <begin position="631"/>
        <end position="746"/>
    </location>
</feature>
<feature type="compositionally biased region" description="Polar residues" evidence="2">
    <location>
        <begin position="1223"/>
        <end position="1233"/>
    </location>
</feature>
<feature type="compositionally biased region" description="Polar residues" evidence="2">
    <location>
        <begin position="160"/>
        <end position="177"/>
    </location>
</feature>
<dbReference type="GeneID" id="118428945"/>
<feature type="compositionally biased region" description="Basic and acidic residues" evidence="2">
    <location>
        <begin position="1154"/>
        <end position="1167"/>
    </location>
</feature>
<name>A0A9J7M5I9_BRAFL</name>
<evidence type="ECO:0000256" key="1">
    <source>
        <dbReference type="SAM" id="Coils"/>
    </source>
</evidence>
<feature type="compositionally biased region" description="Polar residues" evidence="2">
    <location>
        <begin position="987"/>
        <end position="1010"/>
    </location>
</feature>
<dbReference type="OMA" id="HERREEM"/>
<reference evidence="4" key="2">
    <citation type="submission" date="2025-08" db="UniProtKB">
        <authorList>
            <consortium name="RefSeq"/>
        </authorList>
    </citation>
    <scope>IDENTIFICATION</scope>
    <source>
        <strain evidence="4">S238N-H82</strain>
        <tissue evidence="4">Testes</tissue>
    </source>
</reference>
<feature type="compositionally biased region" description="Basic and acidic residues" evidence="2">
    <location>
        <begin position="192"/>
        <end position="224"/>
    </location>
</feature>
<feature type="compositionally biased region" description="Polar residues" evidence="2">
    <location>
        <begin position="801"/>
        <end position="815"/>
    </location>
</feature>
<feature type="compositionally biased region" description="Polar residues" evidence="2">
    <location>
        <begin position="141"/>
        <end position="152"/>
    </location>
</feature>
<feature type="compositionally biased region" description="Low complexity" evidence="2">
    <location>
        <begin position="413"/>
        <end position="425"/>
    </location>
</feature>
<evidence type="ECO:0000313" key="4">
    <source>
        <dbReference type="RefSeq" id="XP_035695141.1"/>
    </source>
</evidence>
<feature type="compositionally biased region" description="Polar residues" evidence="2">
    <location>
        <begin position="764"/>
        <end position="787"/>
    </location>
</feature>
<dbReference type="Pfam" id="PF16025">
    <property type="entry name" value="CaM_bind"/>
    <property type="match status" value="1"/>
</dbReference>
<dbReference type="GO" id="GO:0032465">
    <property type="term" value="P:regulation of cytokinesis"/>
    <property type="evidence" value="ECO:0007669"/>
    <property type="project" value="InterPro"/>
</dbReference>
<feature type="compositionally biased region" description="Basic and acidic residues" evidence="2">
    <location>
        <begin position="432"/>
        <end position="443"/>
    </location>
</feature>